<dbReference type="GO" id="GO:0016853">
    <property type="term" value="F:isomerase activity"/>
    <property type="evidence" value="ECO:0007669"/>
    <property type="project" value="UniProtKB-KW"/>
</dbReference>
<dbReference type="InterPro" id="IPR050312">
    <property type="entry name" value="IolE/XylAMocC-like"/>
</dbReference>
<evidence type="ECO:0000313" key="3">
    <source>
        <dbReference type="Proteomes" id="UP000315003"/>
    </source>
</evidence>
<dbReference type="Pfam" id="PF01261">
    <property type="entry name" value="AP_endonuc_2"/>
    <property type="match status" value="1"/>
</dbReference>
<dbReference type="PANTHER" id="PTHR12110:SF53">
    <property type="entry name" value="BLR5974 PROTEIN"/>
    <property type="match status" value="1"/>
</dbReference>
<protein>
    <submittedName>
        <fullName evidence="2">Xylose isomerase-like TIM barrel</fullName>
    </submittedName>
</protein>
<reference evidence="2 3" key="1">
    <citation type="submission" date="2019-02" db="EMBL/GenBank/DDBJ databases">
        <title>Deep-cultivation of Planctomycetes and their phenomic and genomic characterization uncovers novel biology.</title>
        <authorList>
            <person name="Wiegand S."/>
            <person name="Jogler M."/>
            <person name="Boedeker C."/>
            <person name="Pinto D."/>
            <person name="Vollmers J."/>
            <person name="Rivas-Marin E."/>
            <person name="Kohn T."/>
            <person name="Peeters S.H."/>
            <person name="Heuer A."/>
            <person name="Rast P."/>
            <person name="Oberbeckmann S."/>
            <person name="Bunk B."/>
            <person name="Jeske O."/>
            <person name="Meyerdierks A."/>
            <person name="Storesund J.E."/>
            <person name="Kallscheuer N."/>
            <person name="Luecker S."/>
            <person name="Lage O.M."/>
            <person name="Pohl T."/>
            <person name="Merkel B.J."/>
            <person name="Hornburger P."/>
            <person name="Mueller R.-W."/>
            <person name="Bruemmer F."/>
            <person name="Labrenz M."/>
            <person name="Spormann A.M."/>
            <person name="Op den Camp H."/>
            <person name="Overmann J."/>
            <person name="Amann R."/>
            <person name="Jetten M.S.M."/>
            <person name="Mascher T."/>
            <person name="Medema M.H."/>
            <person name="Devos D.P."/>
            <person name="Kaster A.-K."/>
            <person name="Ovreas L."/>
            <person name="Rohde M."/>
            <person name="Galperin M.Y."/>
            <person name="Jogler C."/>
        </authorList>
    </citation>
    <scope>NUCLEOTIDE SEQUENCE [LARGE SCALE GENOMIC DNA]</scope>
    <source>
        <strain evidence="2 3">SV_7m_r</strain>
    </source>
</reference>
<dbReference type="InterPro" id="IPR036237">
    <property type="entry name" value="Xyl_isomerase-like_sf"/>
</dbReference>
<dbReference type="RefSeq" id="WP_419187833.1">
    <property type="nucleotide sequence ID" value="NZ_CP036272.1"/>
</dbReference>
<dbReference type="InterPro" id="IPR013022">
    <property type="entry name" value="Xyl_isomerase-like_TIM-brl"/>
</dbReference>
<keyword evidence="3" id="KW-1185">Reference proteome</keyword>
<dbReference type="PANTHER" id="PTHR12110">
    <property type="entry name" value="HYDROXYPYRUVATE ISOMERASE"/>
    <property type="match status" value="1"/>
</dbReference>
<dbReference type="Gene3D" id="3.20.20.150">
    <property type="entry name" value="Divalent-metal-dependent TIM barrel enzymes"/>
    <property type="match status" value="1"/>
</dbReference>
<organism evidence="2 3">
    <name type="scientific">Stieleria bergensis</name>
    <dbReference type="NCBI Taxonomy" id="2528025"/>
    <lineage>
        <taxon>Bacteria</taxon>
        <taxon>Pseudomonadati</taxon>
        <taxon>Planctomycetota</taxon>
        <taxon>Planctomycetia</taxon>
        <taxon>Pirellulales</taxon>
        <taxon>Pirellulaceae</taxon>
        <taxon>Stieleria</taxon>
    </lineage>
</organism>
<evidence type="ECO:0000259" key="1">
    <source>
        <dbReference type="Pfam" id="PF01261"/>
    </source>
</evidence>
<sequence>MPNPTNHDHKTLGNNTLGRRDFLSTAGSSLVAASICSQSLMADDSKSANRIPLGLDGHSLRGMKWKATRLIEFAAEQRLDAVLLNNLNYFESLETSHLRKLRDLAGQHEIAIYIGAGGICANAAKFSDKYGDAEALVAKAIEVASALGSPNVNVRIGSIDDRFLEGGIQPRIDEAVRVLKASKERAMDAGLTFGFENHAADLRSDELLELIEEIGTEVCGEMLDPGNGLWAMEDPMVHLEALVPHVVCNSLRDYMVWESEEGATFQWTAVGEGLMDVPSYVQTLAKANPGMPIFVESISNSARPIPFLTDEHWQGYPELAAADIVDFLKLVRRGHKIEIDKPEPGMDQKKFDQQHQQNEFLKSVEYLRKHAGAGLKAFPS</sequence>
<feature type="domain" description="Xylose isomerase-like TIM barrel" evidence="1">
    <location>
        <begin position="90"/>
        <end position="301"/>
    </location>
</feature>
<dbReference type="SUPFAM" id="SSF51658">
    <property type="entry name" value="Xylose isomerase-like"/>
    <property type="match status" value="1"/>
</dbReference>
<dbReference type="AlphaFoldDB" id="A0A517T262"/>
<dbReference type="EMBL" id="CP036272">
    <property type="protein sequence ID" value="QDT62470.1"/>
    <property type="molecule type" value="Genomic_DNA"/>
</dbReference>
<dbReference type="Proteomes" id="UP000315003">
    <property type="component" value="Chromosome"/>
</dbReference>
<name>A0A517T262_9BACT</name>
<accession>A0A517T262</accession>
<proteinExistence type="predicted"/>
<keyword evidence="2" id="KW-0413">Isomerase</keyword>
<gene>
    <name evidence="2" type="ORF">SV7mr_50180</name>
</gene>
<evidence type="ECO:0000313" key="2">
    <source>
        <dbReference type="EMBL" id="QDT62470.1"/>
    </source>
</evidence>